<dbReference type="Proteomes" id="UP000184533">
    <property type="component" value="Unassembled WGS sequence"/>
</dbReference>
<reference evidence="3 5" key="2">
    <citation type="submission" date="2016-11" db="EMBL/GenBank/DDBJ databases">
        <authorList>
            <person name="Jaros S."/>
            <person name="Januszkiewicz K."/>
            <person name="Wedrychowicz H."/>
        </authorList>
    </citation>
    <scope>NUCLEOTIDE SEQUENCE [LARGE SCALE GENOMIC DNA]</scope>
    <source>
        <strain evidence="3 5">DSM 17137</strain>
    </source>
</reference>
<evidence type="ECO:0000313" key="2">
    <source>
        <dbReference type="EMBL" id="KKB82895.1"/>
    </source>
</evidence>
<reference evidence="2 4" key="1">
    <citation type="submission" date="2015-03" db="EMBL/GenBank/DDBJ databases">
        <authorList>
            <person name="Hassan Y.I."/>
            <person name="Lepp D."/>
            <person name="Zhou T."/>
        </authorList>
    </citation>
    <scope>NUCLEOTIDE SEQUENCE [LARGE SCALE GENOMIC DNA]</scope>
    <source>
        <strain evidence="2 4">DSM 17137</strain>
    </source>
</reference>
<dbReference type="PATRIC" id="fig|1121477.3.peg.4214"/>
<evidence type="ECO:0000313" key="3">
    <source>
        <dbReference type="EMBL" id="SHF50563.1"/>
    </source>
</evidence>
<dbReference type="OrthoDB" id="7946953at2"/>
<keyword evidence="4" id="KW-1185">Reference proteome</keyword>
<proteinExistence type="predicted"/>
<name>A0A0F5LKW5_9HYPH</name>
<sequence>MSFFGPLQRAAALAGLLIAAAAGSTPALAAPADIALLKSYLGDWRGRGILIGASTETVVCRMSLKEGNSEKVNYSGRCTLAGQTLSINGTIAYIDAKRRYEAAMTTNAAFSGIAVGQKRGGGLIFNLREKEVEEGKDLTITAQIALNDDAIDVQFQVVYDQTGESLRAEVPFSK</sequence>
<keyword evidence="1" id="KW-0732">Signal</keyword>
<evidence type="ECO:0000313" key="4">
    <source>
        <dbReference type="Proteomes" id="UP000033608"/>
    </source>
</evidence>
<dbReference type="EMBL" id="FQVC01000008">
    <property type="protein sequence ID" value="SHF50563.1"/>
    <property type="molecule type" value="Genomic_DNA"/>
</dbReference>
<evidence type="ECO:0008006" key="6">
    <source>
        <dbReference type="Google" id="ProtNLM"/>
    </source>
</evidence>
<dbReference type="AlphaFoldDB" id="A0A0F5LKW5"/>
<dbReference type="EMBL" id="LAJF01000091">
    <property type="protein sequence ID" value="KKB82895.1"/>
    <property type="molecule type" value="Genomic_DNA"/>
</dbReference>
<gene>
    <name evidence="3" type="ORF">SAMN02745223_02846</name>
    <name evidence="2" type="ORF">VW29_15210</name>
</gene>
<dbReference type="RefSeq" id="WP_046136108.1">
    <property type="nucleotide sequence ID" value="NZ_FQVC01000008.1"/>
</dbReference>
<accession>A0A0F5LKW5</accession>
<protein>
    <recommendedName>
        <fullName evidence="6">THAP4-like heme-binding beta-barrel domain-containing protein</fullName>
    </recommendedName>
</protein>
<feature type="signal peptide" evidence="1">
    <location>
        <begin position="1"/>
        <end position="29"/>
    </location>
</feature>
<organism evidence="2 4">
    <name type="scientific">Devosia limi DSM 17137</name>
    <dbReference type="NCBI Taxonomy" id="1121477"/>
    <lineage>
        <taxon>Bacteria</taxon>
        <taxon>Pseudomonadati</taxon>
        <taxon>Pseudomonadota</taxon>
        <taxon>Alphaproteobacteria</taxon>
        <taxon>Hyphomicrobiales</taxon>
        <taxon>Devosiaceae</taxon>
        <taxon>Devosia</taxon>
    </lineage>
</organism>
<feature type="chain" id="PRO_5015038238" description="THAP4-like heme-binding beta-barrel domain-containing protein" evidence="1">
    <location>
        <begin position="30"/>
        <end position="174"/>
    </location>
</feature>
<evidence type="ECO:0000313" key="5">
    <source>
        <dbReference type="Proteomes" id="UP000184533"/>
    </source>
</evidence>
<dbReference type="Proteomes" id="UP000033608">
    <property type="component" value="Unassembled WGS sequence"/>
</dbReference>
<evidence type="ECO:0000256" key="1">
    <source>
        <dbReference type="SAM" id="SignalP"/>
    </source>
</evidence>